<organism evidence="1 2">
    <name type="scientific">Nelumbo nucifera</name>
    <name type="common">Sacred lotus</name>
    <dbReference type="NCBI Taxonomy" id="4432"/>
    <lineage>
        <taxon>Eukaryota</taxon>
        <taxon>Viridiplantae</taxon>
        <taxon>Streptophyta</taxon>
        <taxon>Embryophyta</taxon>
        <taxon>Tracheophyta</taxon>
        <taxon>Spermatophyta</taxon>
        <taxon>Magnoliopsida</taxon>
        <taxon>Proteales</taxon>
        <taxon>Nelumbonaceae</taxon>
        <taxon>Nelumbo</taxon>
    </lineage>
</organism>
<evidence type="ECO:0000313" key="1">
    <source>
        <dbReference type="EMBL" id="DAD31886.1"/>
    </source>
</evidence>
<evidence type="ECO:0000313" key="2">
    <source>
        <dbReference type="Proteomes" id="UP000607653"/>
    </source>
</evidence>
<dbReference type="Proteomes" id="UP000607653">
    <property type="component" value="Unassembled WGS sequence"/>
</dbReference>
<dbReference type="EMBL" id="DUZY01000003">
    <property type="protein sequence ID" value="DAD31886.1"/>
    <property type="molecule type" value="Genomic_DNA"/>
</dbReference>
<accession>A0A822YLV4</accession>
<dbReference type="AlphaFoldDB" id="A0A822YLV4"/>
<reference evidence="1 2" key="1">
    <citation type="journal article" date="2020" name="Mol. Biol. Evol.">
        <title>Distinct Expression and Methylation Patterns for Genes with Different Fates following a Single Whole-Genome Duplication in Flowering Plants.</title>
        <authorList>
            <person name="Shi T."/>
            <person name="Rahmani R.S."/>
            <person name="Gugger P.F."/>
            <person name="Wang M."/>
            <person name="Li H."/>
            <person name="Zhang Y."/>
            <person name="Li Z."/>
            <person name="Wang Q."/>
            <person name="Van de Peer Y."/>
            <person name="Marchal K."/>
            <person name="Chen J."/>
        </authorList>
    </citation>
    <scope>NUCLEOTIDE SEQUENCE [LARGE SCALE GENOMIC DNA]</scope>
    <source>
        <tissue evidence="1">Leaf</tissue>
    </source>
</reference>
<keyword evidence="2" id="KW-1185">Reference proteome</keyword>
<sequence length="132" mass="14911">MELFLLDSLLGDRHPCSLFYVLPSMIESVCDSSADAVHGQFRLQFSDEGSFGWRLQSLVMVVICEALSSFADWRPPMSITVSFGNLFYYFHSQFVVDWKCVCLLLFGDFNSPLFGCISSFSSSSSIFIFCFS</sequence>
<comment type="caution">
    <text evidence="1">The sequence shown here is derived from an EMBL/GenBank/DDBJ whole genome shotgun (WGS) entry which is preliminary data.</text>
</comment>
<gene>
    <name evidence="1" type="ORF">HUJ06_010737</name>
</gene>
<protein>
    <submittedName>
        <fullName evidence="1">Uncharacterized protein</fullName>
    </submittedName>
</protein>
<proteinExistence type="predicted"/>
<name>A0A822YLV4_NELNU</name>